<accession>A0ABS4TUV8</accession>
<dbReference type="Proteomes" id="UP001519332">
    <property type="component" value="Unassembled WGS sequence"/>
</dbReference>
<evidence type="ECO:0000256" key="1">
    <source>
        <dbReference type="SAM" id="SignalP"/>
    </source>
</evidence>
<evidence type="ECO:0000313" key="2">
    <source>
        <dbReference type="EMBL" id="MBP2328184.1"/>
    </source>
</evidence>
<dbReference type="EMBL" id="JAGINW010000001">
    <property type="protein sequence ID" value="MBP2328184.1"/>
    <property type="molecule type" value="Genomic_DNA"/>
</dbReference>
<gene>
    <name evidence="2" type="ORF">JOF56_008569</name>
</gene>
<feature type="chain" id="PRO_5047368858" description="Secreted protein" evidence="1">
    <location>
        <begin position="30"/>
        <end position="174"/>
    </location>
</feature>
<protein>
    <recommendedName>
        <fullName evidence="4">Secreted protein</fullName>
    </recommendedName>
</protein>
<evidence type="ECO:0008006" key="4">
    <source>
        <dbReference type="Google" id="ProtNLM"/>
    </source>
</evidence>
<keyword evidence="1" id="KW-0732">Signal</keyword>
<feature type="signal peptide" evidence="1">
    <location>
        <begin position="1"/>
        <end position="29"/>
    </location>
</feature>
<sequence>MGNRKSSFIAATFVAVSALVISVGGTASAAEEGAAAPSVIEGAEPGQVEITAVADGDGLSAQAVIVCRGNTDNPHKSHTDSRRANVHVNITCTANVPRIAVRGAIYRDGRLAGTSARNSVTTGRRSAANHANTACINNHQYGSWVGGEITFPPGYRPATGRISAVGRSARITNC</sequence>
<evidence type="ECO:0000313" key="3">
    <source>
        <dbReference type="Proteomes" id="UP001519332"/>
    </source>
</evidence>
<proteinExistence type="predicted"/>
<reference evidence="2 3" key="1">
    <citation type="submission" date="2021-03" db="EMBL/GenBank/DDBJ databases">
        <title>Sequencing the genomes of 1000 actinobacteria strains.</title>
        <authorList>
            <person name="Klenk H.-P."/>
        </authorList>
    </citation>
    <scope>NUCLEOTIDE SEQUENCE [LARGE SCALE GENOMIC DNA]</scope>
    <source>
        <strain evidence="2 3">DSM 46670</strain>
    </source>
</reference>
<keyword evidence="3" id="KW-1185">Reference proteome</keyword>
<dbReference type="RefSeq" id="WP_209645230.1">
    <property type="nucleotide sequence ID" value="NZ_JAGINW010000001.1"/>
</dbReference>
<organism evidence="2 3">
    <name type="scientific">Kibdelosporangium banguiense</name>
    <dbReference type="NCBI Taxonomy" id="1365924"/>
    <lineage>
        <taxon>Bacteria</taxon>
        <taxon>Bacillati</taxon>
        <taxon>Actinomycetota</taxon>
        <taxon>Actinomycetes</taxon>
        <taxon>Pseudonocardiales</taxon>
        <taxon>Pseudonocardiaceae</taxon>
        <taxon>Kibdelosporangium</taxon>
    </lineage>
</organism>
<name>A0ABS4TUV8_9PSEU</name>
<comment type="caution">
    <text evidence="2">The sequence shown here is derived from an EMBL/GenBank/DDBJ whole genome shotgun (WGS) entry which is preliminary data.</text>
</comment>